<evidence type="ECO:0000313" key="4">
    <source>
        <dbReference type="EMBL" id="KAJ9542705.1"/>
    </source>
</evidence>
<feature type="region of interest" description="Disordered" evidence="1">
    <location>
        <begin position="306"/>
        <end position="353"/>
    </location>
</feature>
<feature type="region of interest" description="Disordered" evidence="1">
    <location>
        <begin position="101"/>
        <end position="158"/>
    </location>
</feature>
<feature type="region of interest" description="Disordered" evidence="1">
    <location>
        <begin position="25"/>
        <end position="46"/>
    </location>
</feature>
<name>A0AA38W8H1_9ASTR</name>
<feature type="region of interest" description="Disordered" evidence="1">
    <location>
        <begin position="171"/>
        <end position="240"/>
    </location>
</feature>
<accession>A0AA38W8H1</accession>
<evidence type="ECO:0000259" key="3">
    <source>
        <dbReference type="Pfam" id="PF22936"/>
    </source>
</evidence>
<feature type="domain" description="GAG-pre-integrase" evidence="2">
    <location>
        <begin position="483"/>
        <end position="540"/>
    </location>
</feature>
<feature type="compositionally biased region" description="Basic residues" evidence="1">
    <location>
        <begin position="137"/>
        <end position="153"/>
    </location>
</feature>
<evidence type="ECO:0000256" key="1">
    <source>
        <dbReference type="SAM" id="MobiDB-lite"/>
    </source>
</evidence>
<feature type="compositionally biased region" description="Basic and acidic residues" evidence="1">
    <location>
        <begin position="337"/>
        <end position="347"/>
    </location>
</feature>
<dbReference type="InterPro" id="IPR025724">
    <property type="entry name" value="GAG-pre-integrase_dom"/>
</dbReference>
<dbReference type="EMBL" id="JARYMX010000007">
    <property type="protein sequence ID" value="KAJ9542705.1"/>
    <property type="molecule type" value="Genomic_DNA"/>
</dbReference>
<dbReference type="Pfam" id="PF13976">
    <property type="entry name" value="gag_pre-integrs"/>
    <property type="match status" value="1"/>
</dbReference>
<gene>
    <name evidence="4" type="ORF">OSB04_029211</name>
</gene>
<evidence type="ECO:0000313" key="5">
    <source>
        <dbReference type="Proteomes" id="UP001172457"/>
    </source>
</evidence>
<sequence>MPYAQIFTNQDVKIARLKKEISSLEKDDPWGPSTNETPLIPVSRPTRPKLVLDPNVVYDVKLYDDMTDDMAGDVVDDVAGDMADDNINRFMIDSKRKTVLPKAPAIKQTSSTKPTASMSVKNNTEGEICAGTDKGKSVKPHASKVTQTRHSKPKYACGTVKPIQGLDFNSSSFEVGENSKPDQPLTSSKADFQKPSLVKGSRSIPVKPSSNSHLANNADGRTGYGAANVKTPRRRNRKKKDSFTAFLKKGGHDHSGLGYNPPSCNLNLNKKSVNLNRSANSNDFNAFRDHICSLFDNYMCGGLLVNSNSNPKSGNPIRGRRKRKSKQRTSQSVKSPTPKEESEKETSPRASSVTNEKAPMWLWDNHMWYFNSGAFRHVTGHRNILFDFIERAEGFVKLLNKRHKPILGYGSITNGKFIIKSVRYVEGLPYNLFSSSQFCDSGYLVTQLVIGSTVKDEDGNEVLRAQRNGHLYTTTFLAIPQQVESVILLAKATKEESWLWHQRLSHQNFKDMNKSVSKHLVKGLPETRLTKDTLCSACEKRENEEKLTSSKDGDKLSSSP</sequence>
<keyword evidence="5" id="KW-1185">Reference proteome</keyword>
<evidence type="ECO:0000259" key="2">
    <source>
        <dbReference type="Pfam" id="PF13976"/>
    </source>
</evidence>
<feature type="compositionally biased region" description="Basic residues" evidence="1">
    <location>
        <begin position="231"/>
        <end position="240"/>
    </location>
</feature>
<dbReference type="AlphaFoldDB" id="A0AA38W8H1"/>
<dbReference type="Pfam" id="PF22936">
    <property type="entry name" value="Pol_BBD"/>
    <property type="match status" value="1"/>
</dbReference>
<evidence type="ECO:0008006" key="6">
    <source>
        <dbReference type="Google" id="ProtNLM"/>
    </source>
</evidence>
<proteinExistence type="predicted"/>
<feature type="region of interest" description="Disordered" evidence="1">
    <location>
        <begin position="541"/>
        <end position="560"/>
    </location>
</feature>
<dbReference type="InterPro" id="IPR054722">
    <property type="entry name" value="PolX-like_BBD"/>
</dbReference>
<feature type="compositionally biased region" description="Polar residues" evidence="1">
    <location>
        <begin position="107"/>
        <end position="125"/>
    </location>
</feature>
<comment type="caution">
    <text evidence="4">The sequence shown here is derived from an EMBL/GenBank/DDBJ whole genome shotgun (WGS) entry which is preliminary data.</text>
</comment>
<dbReference type="Proteomes" id="UP001172457">
    <property type="component" value="Chromosome 7"/>
</dbReference>
<feature type="domain" description="Retrovirus-related Pol polyprotein from transposon TNT 1-94-like beta-barrel" evidence="3">
    <location>
        <begin position="368"/>
        <end position="443"/>
    </location>
</feature>
<reference evidence="4" key="1">
    <citation type="submission" date="2023-03" db="EMBL/GenBank/DDBJ databases">
        <title>Chromosome-scale reference genome and RAD-based genetic map of yellow starthistle (Centaurea solstitialis) reveal putative structural variation and QTLs associated with invader traits.</title>
        <authorList>
            <person name="Reatini B."/>
            <person name="Cang F.A."/>
            <person name="Jiang Q."/>
            <person name="Mckibben M.T.W."/>
            <person name="Barker M.S."/>
            <person name="Rieseberg L.H."/>
            <person name="Dlugosch K.M."/>
        </authorList>
    </citation>
    <scope>NUCLEOTIDE SEQUENCE</scope>
    <source>
        <strain evidence="4">CAN-66</strain>
        <tissue evidence="4">Leaf</tissue>
    </source>
</reference>
<feature type="compositionally biased region" description="Basic residues" evidence="1">
    <location>
        <begin position="318"/>
        <end position="327"/>
    </location>
</feature>
<organism evidence="4 5">
    <name type="scientific">Centaurea solstitialis</name>
    <name type="common">yellow star-thistle</name>
    <dbReference type="NCBI Taxonomy" id="347529"/>
    <lineage>
        <taxon>Eukaryota</taxon>
        <taxon>Viridiplantae</taxon>
        <taxon>Streptophyta</taxon>
        <taxon>Embryophyta</taxon>
        <taxon>Tracheophyta</taxon>
        <taxon>Spermatophyta</taxon>
        <taxon>Magnoliopsida</taxon>
        <taxon>eudicotyledons</taxon>
        <taxon>Gunneridae</taxon>
        <taxon>Pentapetalae</taxon>
        <taxon>asterids</taxon>
        <taxon>campanulids</taxon>
        <taxon>Asterales</taxon>
        <taxon>Asteraceae</taxon>
        <taxon>Carduoideae</taxon>
        <taxon>Cardueae</taxon>
        <taxon>Centaureinae</taxon>
        <taxon>Centaurea</taxon>
    </lineage>
</organism>
<protein>
    <recommendedName>
        <fullName evidence="6">GAG-pre-integrase domain-containing protein</fullName>
    </recommendedName>
</protein>